<feature type="region of interest" description="Disordered" evidence="1">
    <location>
        <begin position="1"/>
        <end position="35"/>
    </location>
</feature>
<feature type="transmembrane region" description="Helical" evidence="2">
    <location>
        <begin position="106"/>
        <end position="130"/>
    </location>
</feature>
<dbReference type="EMBL" id="RKKU01000009">
    <property type="protein sequence ID" value="ROZ84912.1"/>
    <property type="molecule type" value="Genomic_DNA"/>
</dbReference>
<keyword evidence="2" id="KW-1133">Transmembrane helix</keyword>
<reference evidence="3 4" key="1">
    <citation type="submission" date="2018-11" db="EMBL/GenBank/DDBJ databases">
        <authorList>
            <person name="Jang G.I."/>
            <person name="Hwang C.Y."/>
        </authorList>
    </citation>
    <scope>NUCLEOTIDE SEQUENCE [LARGE SCALE GENOMIC DNA]</scope>
    <source>
        <strain evidence="3 4">SSM26</strain>
    </source>
</reference>
<keyword evidence="2" id="KW-0812">Transmembrane</keyword>
<comment type="caution">
    <text evidence="3">The sequence shown here is derived from an EMBL/GenBank/DDBJ whole genome shotgun (WGS) entry which is preliminary data.</text>
</comment>
<name>A0ABX9XMK5_9PSED</name>
<protein>
    <recommendedName>
        <fullName evidence="5">MFS transporter</fullName>
    </recommendedName>
</protein>
<organism evidence="3 4">
    <name type="scientific">Pseudomonas neustonica</name>
    <dbReference type="NCBI Taxonomy" id="2487346"/>
    <lineage>
        <taxon>Bacteria</taxon>
        <taxon>Pseudomonadati</taxon>
        <taxon>Pseudomonadota</taxon>
        <taxon>Gammaproteobacteria</taxon>
        <taxon>Pseudomonadales</taxon>
        <taxon>Pseudomonadaceae</taxon>
        <taxon>Pseudomonas</taxon>
    </lineage>
</organism>
<sequence>MTQSPYATTAYSSANLQRQPPGKPRSGLKQLAGQRLPWGNTQEIVPDSFMMPEPSSLRSLESDRLQRDQEIAKGTYEPAPMEHIDFHDRCDHEHYRHAPWAGRTHFWLYLGGFAKVGFFIFLFLGALLAIMESLMADKDYFFVFLESFGFVFFSATLPCFSAWMLAVLVTHKFPRLWIKPGKGPKWELNRRNGMVTVFKYRRGEVSEKRAPFHEFDAYVNTTPDRQGLPMNVLSIEHRYSDISIHFGDIQPPDRNINQHCALWDFIQNYMDTNHALPDTPLFEEHRVNDATTVEHDKAAGRHPRYWRDMDDEAFKQAQSQMRAQIARINTLSRQNLAA</sequence>
<evidence type="ECO:0000256" key="1">
    <source>
        <dbReference type="SAM" id="MobiDB-lite"/>
    </source>
</evidence>
<evidence type="ECO:0000256" key="2">
    <source>
        <dbReference type="SAM" id="Phobius"/>
    </source>
</evidence>
<proteinExistence type="predicted"/>
<feature type="transmembrane region" description="Helical" evidence="2">
    <location>
        <begin position="150"/>
        <end position="169"/>
    </location>
</feature>
<evidence type="ECO:0000313" key="4">
    <source>
        <dbReference type="Proteomes" id="UP000275199"/>
    </source>
</evidence>
<dbReference type="Proteomes" id="UP000275199">
    <property type="component" value="Unassembled WGS sequence"/>
</dbReference>
<feature type="compositionally biased region" description="Polar residues" evidence="1">
    <location>
        <begin position="1"/>
        <end position="18"/>
    </location>
</feature>
<evidence type="ECO:0000313" key="3">
    <source>
        <dbReference type="EMBL" id="ROZ84912.1"/>
    </source>
</evidence>
<keyword evidence="2" id="KW-0472">Membrane</keyword>
<evidence type="ECO:0008006" key="5">
    <source>
        <dbReference type="Google" id="ProtNLM"/>
    </source>
</evidence>
<gene>
    <name evidence="3" type="ORF">EF096_09715</name>
</gene>
<keyword evidence="4" id="KW-1185">Reference proteome</keyword>
<accession>A0ABX9XMK5</accession>
<dbReference type="RefSeq" id="WP_123889424.1">
    <property type="nucleotide sequence ID" value="NZ_RKKU01000009.1"/>
</dbReference>